<dbReference type="Proteomes" id="UP001152797">
    <property type="component" value="Unassembled WGS sequence"/>
</dbReference>
<keyword evidence="3" id="KW-1185">Reference proteome</keyword>
<dbReference type="EMBL" id="CAMXCT030000366">
    <property type="protein sequence ID" value="CAL4765098.1"/>
    <property type="molecule type" value="Genomic_DNA"/>
</dbReference>
<gene>
    <name evidence="1" type="ORF">C1SCF055_LOCUS5903</name>
</gene>
<protein>
    <submittedName>
        <fullName evidence="2">Ribosomal RNA small subunit methyltransferase F</fullName>
    </submittedName>
</protein>
<organism evidence="1">
    <name type="scientific">Cladocopium goreaui</name>
    <dbReference type="NCBI Taxonomy" id="2562237"/>
    <lineage>
        <taxon>Eukaryota</taxon>
        <taxon>Sar</taxon>
        <taxon>Alveolata</taxon>
        <taxon>Dinophyceae</taxon>
        <taxon>Suessiales</taxon>
        <taxon>Symbiodiniaceae</taxon>
        <taxon>Cladocopium</taxon>
    </lineage>
</organism>
<reference evidence="2 3" key="2">
    <citation type="submission" date="2024-05" db="EMBL/GenBank/DDBJ databases">
        <authorList>
            <person name="Chen Y."/>
            <person name="Shah S."/>
            <person name="Dougan E. K."/>
            <person name="Thang M."/>
            <person name="Chan C."/>
        </authorList>
    </citation>
    <scope>NUCLEOTIDE SEQUENCE [LARGE SCALE GENOMIC DNA]</scope>
</reference>
<dbReference type="AlphaFoldDB" id="A0A9P1BTM3"/>
<evidence type="ECO:0000313" key="1">
    <source>
        <dbReference type="EMBL" id="CAI3977786.1"/>
    </source>
</evidence>
<reference evidence="1" key="1">
    <citation type="submission" date="2022-10" db="EMBL/GenBank/DDBJ databases">
        <authorList>
            <person name="Chen Y."/>
            <person name="Dougan E. K."/>
            <person name="Chan C."/>
            <person name="Rhodes N."/>
            <person name="Thang M."/>
        </authorList>
    </citation>
    <scope>NUCLEOTIDE SEQUENCE</scope>
</reference>
<comment type="caution">
    <text evidence="1">The sequence shown here is derived from an EMBL/GenBank/DDBJ whole genome shotgun (WGS) entry which is preliminary data.</text>
</comment>
<dbReference type="EMBL" id="CAMXCT020000366">
    <property type="protein sequence ID" value="CAL1131161.1"/>
    <property type="molecule type" value="Genomic_DNA"/>
</dbReference>
<evidence type="ECO:0000313" key="2">
    <source>
        <dbReference type="EMBL" id="CAL4765098.1"/>
    </source>
</evidence>
<keyword evidence="2" id="KW-0808">Transferase</keyword>
<dbReference type="OrthoDB" id="10263506at2759"/>
<dbReference type="GO" id="GO:0032259">
    <property type="term" value="P:methylation"/>
    <property type="evidence" value="ECO:0007669"/>
    <property type="project" value="UniProtKB-KW"/>
</dbReference>
<keyword evidence="2" id="KW-0489">Methyltransferase</keyword>
<sequence>MSEQDFMGRVIGAASQGAVGAVVAASLSAVTEPLVNNMLVKRTPLMEAIKQLDAQMIKKFLQTTLATNFIKFPFFEATDIIMQGVHLPPTAIAVFGSVCTITLPITNYRFRKSMNLPVTPGNLYQACGPTALRDIIYGIARNKVSIFLTSLSPAIASTMMGRVVSMFATVVAACVLSAPGNELRGYCLQPPDRKQSFADFFQPAKVIRSTLVGAIIMGISLAIGTMATPQAEKLIEVMKKYLQKNPLSYVVIILFVLQQVISTRRQSELVAKLGAKEQILAPVNCEKPQLEEDFPRLLGGQVHPTHRWRLSRHRRSQRKMRRTQVRNAKWMILRQQTLFRLAL</sequence>
<dbReference type="EMBL" id="CAMXCT010000366">
    <property type="protein sequence ID" value="CAI3977786.1"/>
    <property type="molecule type" value="Genomic_DNA"/>
</dbReference>
<proteinExistence type="predicted"/>
<evidence type="ECO:0000313" key="3">
    <source>
        <dbReference type="Proteomes" id="UP001152797"/>
    </source>
</evidence>
<dbReference type="GO" id="GO:0008168">
    <property type="term" value="F:methyltransferase activity"/>
    <property type="evidence" value="ECO:0007669"/>
    <property type="project" value="UniProtKB-KW"/>
</dbReference>
<name>A0A9P1BTM3_9DINO</name>
<accession>A0A9P1BTM3</accession>